<reference evidence="3" key="1">
    <citation type="submission" date="2020-07" db="EMBL/GenBank/DDBJ databases">
        <title>Genome Sequences for Panteoa spp. that cause Center Rot in Onions.</title>
        <authorList>
            <person name="Asselin J.A."/>
            <person name="Helmann T."/>
            <person name="Beer S."/>
            <person name="Stodghill P."/>
        </authorList>
    </citation>
    <scope>NUCLEOTIDE SEQUENCE</scope>
    <source>
        <strain evidence="3">OC5a</strain>
    </source>
</reference>
<evidence type="ECO:0000313" key="3">
    <source>
        <dbReference type="EMBL" id="QTC47476.1"/>
    </source>
</evidence>
<dbReference type="InterPro" id="IPR012640">
    <property type="entry name" value="Membr_lipoprot_lipid_attach_CS"/>
</dbReference>
<dbReference type="GeneID" id="57267369"/>
<evidence type="ECO:0000256" key="1">
    <source>
        <dbReference type="ARBA" id="ARBA00017922"/>
    </source>
</evidence>
<name>A0A8A4KMT1_PANAN</name>
<keyword evidence="2" id="KW-0732">Signal</keyword>
<dbReference type="Proteomes" id="UP000663901">
    <property type="component" value="Chromosome"/>
</dbReference>
<dbReference type="EMBL" id="CP059084">
    <property type="protein sequence ID" value="QTC47476.1"/>
    <property type="molecule type" value="Genomic_DNA"/>
</dbReference>
<organism evidence="3 4">
    <name type="scientific">Pantoea ananas</name>
    <name type="common">Erwinia uredovora</name>
    <dbReference type="NCBI Taxonomy" id="553"/>
    <lineage>
        <taxon>Bacteria</taxon>
        <taxon>Pseudomonadati</taxon>
        <taxon>Pseudomonadota</taxon>
        <taxon>Gammaproteobacteria</taxon>
        <taxon>Enterobacterales</taxon>
        <taxon>Erwiniaceae</taxon>
        <taxon>Pantoea</taxon>
    </lineage>
</organism>
<keyword evidence="3" id="KW-0449">Lipoprotein</keyword>
<proteinExistence type="predicted"/>
<accession>A0A8A4KMT1</accession>
<sequence length="93" mass="10328">MKKTLIGALALILLSGCTASKPGAFERVDEDTSSNTVQYRFDPSKVNRDAMEIDVAKYCMDKGFDKVENLPAQDSTIPGLKKTWYQCNYAVKS</sequence>
<evidence type="ECO:0000313" key="4">
    <source>
        <dbReference type="Proteomes" id="UP000663901"/>
    </source>
</evidence>
<dbReference type="RefSeq" id="WP_014605322.1">
    <property type="nucleotide sequence ID" value="NZ_AP019753.1"/>
</dbReference>
<gene>
    <name evidence="3" type="ORF">H0Z12_07935</name>
</gene>
<dbReference type="PROSITE" id="PS51257">
    <property type="entry name" value="PROKAR_LIPOPROTEIN"/>
    <property type="match status" value="1"/>
</dbReference>
<dbReference type="AlphaFoldDB" id="A0A8A4KMT1"/>
<protein>
    <recommendedName>
        <fullName evidence="1">Type IV secretion system putative lipoprotein virB7</fullName>
    </recommendedName>
</protein>
<dbReference type="Pfam" id="PF08139">
    <property type="entry name" value="LPAM_1"/>
    <property type="match status" value="1"/>
</dbReference>
<evidence type="ECO:0000256" key="2">
    <source>
        <dbReference type="ARBA" id="ARBA00022729"/>
    </source>
</evidence>